<evidence type="ECO:0000313" key="5">
    <source>
        <dbReference type="Proteomes" id="UP001589810"/>
    </source>
</evidence>
<feature type="signal peptide" evidence="3">
    <location>
        <begin position="1"/>
        <end position="25"/>
    </location>
</feature>
<evidence type="ECO:0000313" key="4">
    <source>
        <dbReference type="EMBL" id="MFC0540421.1"/>
    </source>
</evidence>
<evidence type="ECO:0000256" key="3">
    <source>
        <dbReference type="SAM" id="SignalP"/>
    </source>
</evidence>
<feature type="chain" id="PRO_5045455266" evidence="3">
    <location>
        <begin position="26"/>
        <end position="172"/>
    </location>
</feature>
<reference evidence="4 5" key="1">
    <citation type="submission" date="2024-09" db="EMBL/GenBank/DDBJ databases">
        <authorList>
            <person name="Sun Q."/>
            <person name="Mori K."/>
        </authorList>
    </citation>
    <scope>NUCLEOTIDE SEQUENCE [LARGE SCALE GENOMIC DNA]</scope>
    <source>
        <strain evidence="4 5">TBRC 1432</strain>
    </source>
</reference>
<name>A0ABV6MKG8_9PSEU</name>
<feature type="region of interest" description="Disordered" evidence="2">
    <location>
        <begin position="130"/>
        <end position="172"/>
    </location>
</feature>
<sequence>MFKQLCAAVVAGAVLAAVGFTVADAAPADNHTNAEQISQLKARLDTAAGNRDSAAVRSAADDLAPVLAAVHQDLDRGVAPRSAADPLAAAEQQNAELRTALTQKDDIFDSIKQMVQKLIEQIKQLLQQLLGGNTPPTKPTKPTSPTEPTSPTAPVGAPGGAPAPPAPAAPIG</sequence>
<dbReference type="Proteomes" id="UP001589810">
    <property type="component" value="Unassembled WGS sequence"/>
</dbReference>
<gene>
    <name evidence="4" type="ORF">ACFFH7_02960</name>
</gene>
<feature type="compositionally biased region" description="Pro residues" evidence="2">
    <location>
        <begin position="161"/>
        <end position="172"/>
    </location>
</feature>
<dbReference type="EMBL" id="JBHLUD010000001">
    <property type="protein sequence ID" value="MFC0540421.1"/>
    <property type="molecule type" value="Genomic_DNA"/>
</dbReference>
<organism evidence="4 5">
    <name type="scientific">Kutzneria chonburiensis</name>
    <dbReference type="NCBI Taxonomy" id="1483604"/>
    <lineage>
        <taxon>Bacteria</taxon>
        <taxon>Bacillati</taxon>
        <taxon>Actinomycetota</taxon>
        <taxon>Actinomycetes</taxon>
        <taxon>Pseudonocardiales</taxon>
        <taxon>Pseudonocardiaceae</taxon>
        <taxon>Kutzneria</taxon>
    </lineage>
</organism>
<comment type="caution">
    <text evidence="4">The sequence shown here is derived from an EMBL/GenBank/DDBJ whole genome shotgun (WGS) entry which is preliminary data.</text>
</comment>
<keyword evidence="3" id="KW-0732">Signal</keyword>
<feature type="compositionally biased region" description="Low complexity" evidence="2">
    <location>
        <begin position="140"/>
        <end position="156"/>
    </location>
</feature>
<accession>A0ABV6MKG8</accession>
<evidence type="ECO:0000256" key="1">
    <source>
        <dbReference type="SAM" id="Coils"/>
    </source>
</evidence>
<evidence type="ECO:0000256" key="2">
    <source>
        <dbReference type="SAM" id="MobiDB-lite"/>
    </source>
</evidence>
<proteinExistence type="predicted"/>
<protein>
    <submittedName>
        <fullName evidence="4">Uncharacterized protein</fullName>
    </submittedName>
</protein>
<feature type="coiled-coil region" evidence="1">
    <location>
        <begin position="87"/>
        <end position="128"/>
    </location>
</feature>
<keyword evidence="5" id="KW-1185">Reference proteome</keyword>
<keyword evidence="1" id="KW-0175">Coiled coil</keyword>
<dbReference type="RefSeq" id="WP_273939201.1">
    <property type="nucleotide sequence ID" value="NZ_CP097263.1"/>
</dbReference>